<sequence>MREMRARHGAGGRIQAGENQMSITENLPKQICRKYIIHLLIEVLADVSLVC</sequence>
<accession>A0A0E9UN81</accession>
<reference evidence="1" key="2">
    <citation type="journal article" date="2015" name="Fish Shellfish Immunol.">
        <title>Early steps in the European eel (Anguilla anguilla)-Vibrio vulnificus interaction in the gills: Role of the RtxA13 toxin.</title>
        <authorList>
            <person name="Callol A."/>
            <person name="Pajuelo D."/>
            <person name="Ebbesson L."/>
            <person name="Teles M."/>
            <person name="MacKenzie S."/>
            <person name="Amaro C."/>
        </authorList>
    </citation>
    <scope>NUCLEOTIDE SEQUENCE</scope>
</reference>
<dbReference type="EMBL" id="GBXM01041345">
    <property type="protein sequence ID" value="JAH67232.1"/>
    <property type="molecule type" value="Transcribed_RNA"/>
</dbReference>
<proteinExistence type="predicted"/>
<reference evidence="1" key="1">
    <citation type="submission" date="2014-11" db="EMBL/GenBank/DDBJ databases">
        <authorList>
            <person name="Amaro Gonzalez C."/>
        </authorList>
    </citation>
    <scope>NUCLEOTIDE SEQUENCE</scope>
</reference>
<evidence type="ECO:0000313" key="1">
    <source>
        <dbReference type="EMBL" id="JAH67232.1"/>
    </source>
</evidence>
<dbReference type="AlphaFoldDB" id="A0A0E9UN81"/>
<name>A0A0E9UN81_ANGAN</name>
<organism evidence="1">
    <name type="scientific">Anguilla anguilla</name>
    <name type="common">European freshwater eel</name>
    <name type="synonym">Muraena anguilla</name>
    <dbReference type="NCBI Taxonomy" id="7936"/>
    <lineage>
        <taxon>Eukaryota</taxon>
        <taxon>Metazoa</taxon>
        <taxon>Chordata</taxon>
        <taxon>Craniata</taxon>
        <taxon>Vertebrata</taxon>
        <taxon>Euteleostomi</taxon>
        <taxon>Actinopterygii</taxon>
        <taxon>Neopterygii</taxon>
        <taxon>Teleostei</taxon>
        <taxon>Anguilliformes</taxon>
        <taxon>Anguillidae</taxon>
        <taxon>Anguilla</taxon>
    </lineage>
</organism>
<protein>
    <submittedName>
        <fullName evidence="1">Uncharacterized protein</fullName>
    </submittedName>
</protein>